<name>A0A0A9F929_ARUDO</name>
<evidence type="ECO:0000256" key="1">
    <source>
        <dbReference type="SAM" id="Phobius"/>
    </source>
</evidence>
<accession>A0A0A9F929</accession>
<feature type="transmembrane region" description="Helical" evidence="1">
    <location>
        <begin position="12"/>
        <end position="40"/>
    </location>
</feature>
<dbReference type="AlphaFoldDB" id="A0A0A9F929"/>
<organism evidence="2">
    <name type="scientific">Arundo donax</name>
    <name type="common">Giant reed</name>
    <name type="synonym">Donax arundinaceus</name>
    <dbReference type="NCBI Taxonomy" id="35708"/>
    <lineage>
        <taxon>Eukaryota</taxon>
        <taxon>Viridiplantae</taxon>
        <taxon>Streptophyta</taxon>
        <taxon>Embryophyta</taxon>
        <taxon>Tracheophyta</taxon>
        <taxon>Spermatophyta</taxon>
        <taxon>Magnoliopsida</taxon>
        <taxon>Liliopsida</taxon>
        <taxon>Poales</taxon>
        <taxon>Poaceae</taxon>
        <taxon>PACMAD clade</taxon>
        <taxon>Arundinoideae</taxon>
        <taxon>Arundineae</taxon>
        <taxon>Arundo</taxon>
    </lineage>
</organism>
<reference evidence="2" key="1">
    <citation type="submission" date="2014-09" db="EMBL/GenBank/DDBJ databases">
        <authorList>
            <person name="Magalhaes I.L.F."/>
            <person name="Oliveira U."/>
            <person name="Santos F.R."/>
            <person name="Vidigal T.H.D.A."/>
            <person name="Brescovit A.D."/>
            <person name="Santos A.J."/>
        </authorList>
    </citation>
    <scope>NUCLEOTIDE SEQUENCE</scope>
    <source>
        <tissue evidence="2">Shoot tissue taken approximately 20 cm above the soil surface</tissue>
    </source>
</reference>
<dbReference type="EMBL" id="GBRH01188351">
    <property type="protein sequence ID" value="JAE09545.1"/>
    <property type="molecule type" value="Transcribed_RNA"/>
</dbReference>
<proteinExistence type="predicted"/>
<keyword evidence="1" id="KW-0472">Membrane</keyword>
<protein>
    <submittedName>
        <fullName evidence="2">Uncharacterized protein</fullName>
    </submittedName>
</protein>
<sequence>MSKSIFIETASLVGRLILFLPALIDHLLSLQSVLLTYVYFIHASRSNHVLLQVLLELMTLMNHH</sequence>
<reference evidence="2" key="2">
    <citation type="journal article" date="2015" name="Data Brief">
        <title>Shoot transcriptome of the giant reed, Arundo donax.</title>
        <authorList>
            <person name="Barrero R.A."/>
            <person name="Guerrero F.D."/>
            <person name="Moolhuijzen P."/>
            <person name="Goolsby J.A."/>
            <person name="Tidwell J."/>
            <person name="Bellgard S.E."/>
            <person name="Bellgard M.I."/>
        </authorList>
    </citation>
    <scope>NUCLEOTIDE SEQUENCE</scope>
    <source>
        <tissue evidence="2">Shoot tissue taken approximately 20 cm above the soil surface</tissue>
    </source>
</reference>
<keyword evidence="1" id="KW-0812">Transmembrane</keyword>
<keyword evidence="1" id="KW-1133">Transmembrane helix</keyword>
<evidence type="ECO:0000313" key="2">
    <source>
        <dbReference type="EMBL" id="JAE09545.1"/>
    </source>
</evidence>